<dbReference type="GeneID" id="84693220"/>
<dbReference type="RefSeq" id="WP_040113572.1">
    <property type="nucleotide sequence ID" value="NZ_CP083450.1"/>
</dbReference>
<dbReference type="PROSITE" id="PS00213">
    <property type="entry name" value="LIPOCALIN"/>
    <property type="match status" value="1"/>
</dbReference>
<dbReference type="InterPro" id="IPR002446">
    <property type="entry name" value="Lipocalin_bac"/>
</dbReference>
<evidence type="ECO:0000259" key="3">
    <source>
        <dbReference type="Pfam" id="PF08212"/>
    </source>
</evidence>
<dbReference type="PROSITE" id="PS51257">
    <property type="entry name" value="PROKAR_LIPOPROTEIN"/>
    <property type="match status" value="1"/>
</dbReference>
<dbReference type="PANTHER" id="PTHR10612:SF34">
    <property type="entry name" value="APOLIPOPROTEIN D"/>
    <property type="match status" value="1"/>
</dbReference>
<evidence type="ECO:0000256" key="1">
    <source>
        <dbReference type="ARBA" id="ARBA00006889"/>
    </source>
</evidence>
<dbReference type="InterPro" id="IPR022272">
    <property type="entry name" value="Lipocalin_CS"/>
</dbReference>
<dbReference type="NCBIfam" id="NF007786">
    <property type="entry name" value="PRK10477.1"/>
    <property type="match status" value="1"/>
</dbReference>
<evidence type="ECO:0000313" key="5">
    <source>
        <dbReference type="Proteomes" id="UP000809137"/>
    </source>
</evidence>
<dbReference type="InterPro" id="IPR000566">
    <property type="entry name" value="Lipocln_cytosolic_FA-bd_dom"/>
</dbReference>
<accession>A0ABS1Z585</accession>
<dbReference type="InterPro" id="IPR012674">
    <property type="entry name" value="Calycin"/>
</dbReference>
<dbReference type="InterPro" id="IPR022271">
    <property type="entry name" value="Lipocalin_ApoD"/>
</dbReference>
<evidence type="ECO:0000313" key="4">
    <source>
        <dbReference type="EMBL" id="MBM0747604.1"/>
    </source>
</evidence>
<comment type="subcellular location">
    <subcellularLocation>
        <location evidence="2">Cell outer membrane</location>
    </subcellularLocation>
</comment>
<dbReference type="Pfam" id="PF08212">
    <property type="entry name" value="Lipocalin_2"/>
    <property type="match status" value="1"/>
</dbReference>
<gene>
    <name evidence="4" type="primary">blc</name>
    <name evidence="4" type="ORF">JJB79_09265</name>
</gene>
<dbReference type="PANTHER" id="PTHR10612">
    <property type="entry name" value="APOLIPOPROTEIN D"/>
    <property type="match status" value="1"/>
</dbReference>
<keyword evidence="5" id="KW-1185">Reference proteome</keyword>
<dbReference type="PIRSF" id="PIRSF036893">
    <property type="entry name" value="Lipocalin_ApoD"/>
    <property type="match status" value="1"/>
</dbReference>
<reference evidence="4 5" key="1">
    <citation type="submission" date="2021-01" db="EMBL/GenBank/DDBJ databases">
        <title>Complete genome sequence of Pantoea eucrina OB49, a heavy metal tolerant bacterium with PGPR potential isolated from wheat in Algeria.</title>
        <authorList>
            <person name="Lekired A."/>
            <person name="Ouzari I.H."/>
        </authorList>
    </citation>
    <scope>NUCLEOTIDE SEQUENCE [LARGE SCALE GENOMIC DNA]</scope>
    <source>
        <strain evidence="4 5">OB49</strain>
    </source>
</reference>
<dbReference type="PRINTS" id="PR01171">
    <property type="entry name" value="BCTLIPOCALIN"/>
</dbReference>
<dbReference type="SUPFAM" id="SSF50814">
    <property type="entry name" value="Lipocalins"/>
    <property type="match status" value="1"/>
</dbReference>
<name>A0ABS1Z585_9GAMM</name>
<dbReference type="CDD" id="cd19438">
    <property type="entry name" value="lipocalin_Blc-like"/>
    <property type="match status" value="1"/>
</dbReference>
<evidence type="ECO:0000256" key="2">
    <source>
        <dbReference type="PIRNR" id="PIRNR036893"/>
    </source>
</evidence>
<feature type="signal peptide" evidence="2">
    <location>
        <begin position="1"/>
        <end position="20"/>
    </location>
</feature>
<organism evidence="4 5">
    <name type="scientific">Pantoea eucrina</name>
    <dbReference type="NCBI Taxonomy" id="472693"/>
    <lineage>
        <taxon>Bacteria</taxon>
        <taxon>Pseudomonadati</taxon>
        <taxon>Pseudomonadota</taxon>
        <taxon>Gammaproteobacteria</taxon>
        <taxon>Enterobacterales</taxon>
        <taxon>Erwiniaceae</taxon>
        <taxon>Pantoea</taxon>
    </lineage>
</organism>
<keyword evidence="2 4" id="KW-0449">Lipoprotein</keyword>
<sequence length="175" mass="19844">MKIWPLVAVTALSLTLVACKSPTPPKGVKPVTGFDAQRYLGKWYEIARLDHRFERGKDHVTATYKKRSDGGLVVINRGYDPEKKSWSESEGKAYFTGRSDVAALKVSFFGPFYGGYNVIALDEDYQYALVSGPNRSYLWILSRQPQIPEQVKRDYVNLARELGFATDKLIWVDQS</sequence>
<keyword evidence="2" id="KW-0732">Signal</keyword>
<feature type="chain" id="PRO_5045017268" description="Outer membrane lipoprotein Blc" evidence="2">
    <location>
        <begin position="21"/>
        <end position="175"/>
    </location>
</feature>
<dbReference type="Gene3D" id="2.40.128.20">
    <property type="match status" value="1"/>
</dbReference>
<comment type="function">
    <text evidence="2">Involved in the storage or transport of lipids necessary for membrane maintenance under stressful conditions. Displays a binding preference for lysophospholipids.</text>
</comment>
<keyword evidence="2" id="KW-0998">Cell outer membrane</keyword>
<proteinExistence type="inferred from homology"/>
<keyword evidence="2" id="KW-0472">Membrane</keyword>
<comment type="similarity">
    <text evidence="1 2">Belongs to the calycin superfamily. Lipocalin family.</text>
</comment>
<comment type="subunit">
    <text evidence="2">Homodimer.</text>
</comment>
<dbReference type="InterPro" id="IPR047202">
    <property type="entry name" value="Lipocalin_Blc-like_dom"/>
</dbReference>
<comment type="caution">
    <text evidence="4">The sequence shown here is derived from an EMBL/GenBank/DDBJ whole genome shotgun (WGS) entry which is preliminary data.</text>
</comment>
<feature type="domain" description="Lipocalin/cytosolic fatty-acid binding" evidence="3">
    <location>
        <begin position="35"/>
        <end position="174"/>
    </location>
</feature>
<dbReference type="Proteomes" id="UP000809137">
    <property type="component" value="Unassembled WGS sequence"/>
</dbReference>
<protein>
    <recommendedName>
        <fullName evidence="2">Outer membrane lipoprotein Blc</fullName>
    </recommendedName>
</protein>
<dbReference type="EMBL" id="JAFCXS010000005">
    <property type="protein sequence ID" value="MBM0747604.1"/>
    <property type="molecule type" value="Genomic_DNA"/>
</dbReference>
<keyword evidence="2" id="KW-0446">Lipid-binding</keyword>